<accession>A0A8D4VQW7</accession>
<dbReference type="KEGG" id="moz:MoryE10_27470"/>
<name>A0A8D4VQW7_9GAMM</name>
<dbReference type="AlphaFoldDB" id="A0A8D4VQW7"/>
<evidence type="ECO:0000313" key="1">
    <source>
        <dbReference type="EMBL" id="BBL72141.1"/>
    </source>
</evidence>
<protein>
    <submittedName>
        <fullName evidence="1">Uncharacterized protein</fullName>
    </submittedName>
</protein>
<gene>
    <name evidence="1" type="ORF">MoryE10_27470</name>
</gene>
<sequence length="120" mass="13056">MLGIFKRRKAAPEAVEALPLSVESALCGLSVISRPDSEGSPRTLLQWVTDGGVASWYHNTDTTRARMAEAFPALTSIQLDQACLAVAGLVRAAQSEGPAPSRRRSEWASWKPIRSIEELH</sequence>
<keyword evidence="2" id="KW-1185">Reference proteome</keyword>
<dbReference type="Proteomes" id="UP000824988">
    <property type="component" value="Chromosome"/>
</dbReference>
<organism evidence="1 2">
    <name type="scientific">Methylogaea oryzae</name>
    <dbReference type="NCBI Taxonomy" id="1295382"/>
    <lineage>
        <taxon>Bacteria</taxon>
        <taxon>Pseudomonadati</taxon>
        <taxon>Pseudomonadota</taxon>
        <taxon>Gammaproteobacteria</taxon>
        <taxon>Methylococcales</taxon>
        <taxon>Methylococcaceae</taxon>
        <taxon>Methylogaea</taxon>
    </lineage>
</organism>
<dbReference type="RefSeq" id="WP_054773080.1">
    <property type="nucleotide sequence ID" value="NZ_AP019782.1"/>
</dbReference>
<reference evidence="1" key="1">
    <citation type="submission" date="2019-06" db="EMBL/GenBank/DDBJ databases">
        <title>Complete genome sequence of Methylogaea oryzae strain JCM16910.</title>
        <authorList>
            <person name="Asakawa S."/>
        </authorList>
    </citation>
    <scope>NUCLEOTIDE SEQUENCE</scope>
    <source>
        <strain evidence="1">E10</strain>
    </source>
</reference>
<proteinExistence type="predicted"/>
<dbReference type="EMBL" id="AP019782">
    <property type="protein sequence ID" value="BBL72141.1"/>
    <property type="molecule type" value="Genomic_DNA"/>
</dbReference>
<evidence type="ECO:0000313" key="2">
    <source>
        <dbReference type="Proteomes" id="UP000824988"/>
    </source>
</evidence>